<evidence type="ECO:0000313" key="1">
    <source>
        <dbReference type="EMBL" id="KAJ8063130.1"/>
    </source>
</evidence>
<name>A0A9X0AI60_9HELO</name>
<comment type="caution">
    <text evidence="1">The sequence shown here is derived from an EMBL/GenBank/DDBJ whole genome shotgun (WGS) entry which is preliminary data.</text>
</comment>
<dbReference type="AlphaFoldDB" id="A0A9X0AI60"/>
<gene>
    <name evidence="1" type="ORF">OCU04_008373</name>
</gene>
<organism evidence="1 2">
    <name type="scientific">Sclerotinia nivalis</name>
    <dbReference type="NCBI Taxonomy" id="352851"/>
    <lineage>
        <taxon>Eukaryota</taxon>
        <taxon>Fungi</taxon>
        <taxon>Dikarya</taxon>
        <taxon>Ascomycota</taxon>
        <taxon>Pezizomycotina</taxon>
        <taxon>Leotiomycetes</taxon>
        <taxon>Helotiales</taxon>
        <taxon>Sclerotiniaceae</taxon>
        <taxon>Sclerotinia</taxon>
    </lineage>
</organism>
<sequence length="100" mass="11361">MVVQMISKPCMDPSTFWCVHLLLPHTEKRLLDEAFDVVSSFLPKFIYEGPVHHWQGLAIASSAIPVSGIYQSILMAMRLGILVEPKLHRIPKKKRDQHGV</sequence>
<proteinExistence type="predicted"/>
<dbReference type="EMBL" id="JAPEIS010000009">
    <property type="protein sequence ID" value="KAJ8063130.1"/>
    <property type="molecule type" value="Genomic_DNA"/>
</dbReference>
<dbReference type="Proteomes" id="UP001152300">
    <property type="component" value="Unassembled WGS sequence"/>
</dbReference>
<keyword evidence="2" id="KW-1185">Reference proteome</keyword>
<evidence type="ECO:0000313" key="2">
    <source>
        <dbReference type="Proteomes" id="UP001152300"/>
    </source>
</evidence>
<accession>A0A9X0AI60</accession>
<reference evidence="1" key="1">
    <citation type="submission" date="2022-11" db="EMBL/GenBank/DDBJ databases">
        <title>Genome Resource of Sclerotinia nivalis Strain SnTB1, a Plant Pathogen Isolated from American Ginseng.</title>
        <authorList>
            <person name="Fan S."/>
        </authorList>
    </citation>
    <scope>NUCLEOTIDE SEQUENCE</scope>
    <source>
        <strain evidence="1">SnTB1</strain>
    </source>
</reference>
<protein>
    <submittedName>
        <fullName evidence="1">Uncharacterized protein</fullName>
    </submittedName>
</protein>